<reference evidence="3 4" key="1">
    <citation type="submission" date="2018-07" db="EMBL/GenBank/DDBJ databases">
        <title>Genomic Encyclopedia of Type Strains, Phase III (KMG-III): the genomes of soil and plant-associated and newly described type strains.</title>
        <authorList>
            <person name="Whitman W."/>
        </authorList>
    </citation>
    <scope>NUCLEOTIDE SEQUENCE [LARGE SCALE GENOMIC DNA]</scope>
    <source>
        <strain evidence="3 4">CECT 8333</strain>
    </source>
</reference>
<organism evidence="3 4">
    <name type="scientific">Fontibacillus phaseoli</name>
    <dbReference type="NCBI Taxonomy" id="1416533"/>
    <lineage>
        <taxon>Bacteria</taxon>
        <taxon>Bacillati</taxon>
        <taxon>Bacillota</taxon>
        <taxon>Bacilli</taxon>
        <taxon>Bacillales</taxon>
        <taxon>Paenibacillaceae</taxon>
        <taxon>Fontibacillus</taxon>
    </lineage>
</organism>
<dbReference type="RefSeq" id="WP_114499067.1">
    <property type="nucleotide sequence ID" value="NZ_QPJW01000019.1"/>
</dbReference>
<feature type="compositionally biased region" description="Basic and acidic residues" evidence="2">
    <location>
        <begin position="202"/>
        <end position="218"/>
    </location>
</feature>
<evidence type="ECO:0000256" key="2">
    <source>
        <dbReference type="SAM" id="MobiDB-lite"/>
    </source>
</evidence>
<dbReference type="AlphaFoldDB" id="A0A369AXU7"/>
<evidence type="ECO:0000313" key="3">
    <source>
        <dbReference type="EMBL" id="RCX13915.1"/>
    </source>
</evidence>
<dbReference type="OrthoDB" id="1905743at2"/>
<name>A0A369AXU7_9BACL</name>
<feature type="region of interest" description="Disordered" evidence="2">
    <location>
        <begin position="199"/>
        <end position="218"/>
    </location>
</feature>
<evidence type="ECO:0000313" key="4">
    <source>
        <dbReference type="Proteomes" id="UP000253090"/>
    </source>
</evidence>
<proteinExistence type="predicted"/>
<accession>A0A369AXU7</accession>
<dbReference type="EMBL" id="QPJW01000019">
    <property type="protein sequence ID" value="RCX13915.1"/>
    <property type="molecule type" value="Genomic_DNA"/>
</dbReference>
<protein>
    <submittedName>
        <fullName evidence="3">Uncharacterized protein</fullName>
    </submittedName>
</protein>
<keyword evidence="1" id="KW-0175">Coiled coil</keyword>
<feature type="coiled-coil region" evidence="1">
    <location>
        <begin position="144"/>
        <end position="171"/>
    </location>
</feature>
<dbReference type="InterPro" id="IPR045507">
    <property type="entry name" value="DUF6483"/>
</dbReference>
<gene>
    <name evidence="3" type="ORF">DFP94_11926</name>
</gene>
<keyword evidence="4" id="KW-1185">Reference proteome</keyword>
<evidence type="ECO:0000256" key="1">
    <source>
        <dbReference type="SAM" id="Coils"/>
    </source>
</evidence>
<dbReference type="Proteomes" id="UP000253090">
    <property type="component" value="Unassembled WGS sequence"/>
</dbReference>
<comment type="caution">
    <text evidence="3">The sequence shown here is derived from an EMBL/GenBank/DDBJ whole genome shotgun (WGS) entry which is preliminary data.</text>
</comment>
<dbReference type="Pfam" id="PF20092">
    <property type="entry name" value="DUF6483"/>
    <property type="match status" value="1"/>
</dbReference>
<sequence>MLRKDYLVRMIEEMTEIIGKVFDLKQQRKWIESLWELDELYKKQFRLNSRLVGSLAAKDIVELMRTGGNVEADKLQSLARLVKEEGDIYSVSGQPDEGIFRWMKALHLYLAASQHGADRDLWNISSEVNELLAILKGYQLPADTERLLMNYEESEGRYDQAENALYRLLKNGAAERAEGIAFYERLLILSRERLQQGGLPQEEVREGLQDWIDESGKD</sequence>